<keyword evidence="3" id="KW-1185">Reference proteome</keyword>
<dbReference type="AlphaFoldDB" id="A0A0F6WRB1"/>
<feature type="transmembrane region" description="Helical" evidence="1">
    <location>
        <begin position="78"/>
        <end position="95"/>
    </location>
</feature>
<accession>A0A0F6WRB1</accession>
<feature type="transmembrane region" description="Helical" evidence="1">
    <location>
        <begin position="145"/>
        <end position="171"/>
    </location>
</feature>
<feature type="transmembrane region" description="Helical" evidence="1">
    <location>
        <begin position="177"/>
        <end position="200"/>
    </location>
</feature>
<dbReference type="PATRIC" id="fig|92706.3.peg.2676"/>
<evidence type="ECO:0000313" key="2">
    <source>
        <dbReference type="EMBL" id="AKF28338.1"/>
    </source>
</evidence>
<proteinExistence type="predicted"/>
<dbReference type="InterPro" id="IPR021315">
    <property type="entry name" value="Gap/Sap"/>
</dbReference>
<organism evidence="2 3">
    <name type="scientific">[Brevibacterium] flavum</name>
    <dbReference type="NCBI Taxonomy" id="92706"/>
    <lineage>
        <taxon>Bacteria</taxon>
        <taxon>Bacillati</taxon>
        <taxon>Actinomycetota</taxon>
        <taxon>Actinomycetes</taxon>
        <taxon>Mycobacteriales</taxon>
        <taxon>Corynebacteriaceae</taxon>
        <taxon>Corynebacterium</taxon>
    </lineage>
</organism>
<evidence type="ECO:0000313" key="3">
    <source>
        <dbReference type="Proteomes" id="UP000034037"/>
    </source>
</evidence>
<keyword evidence="1" id="KW-0812">Transmembrane</keyword>
<name>A0A0F6WRB1_9CORY</name>
<gene>
    <name evidence="2" type="ORF">YH66_12755</name>
</gene>
<dbReference type="EMBL" id="CP011309">
    <property type="protein sequence ID" value="AKF28338.1"/>
    <property type="molecule type" value="Genomic_DNA"/>
</dbReference>
<reference evidence="2 3" key="1">
    <citation type="submission" date="2015-04" db="EMBL/GenBank/DDBJ databases">
        <title>Complete Genome Sequence of Brevibacterium flavum ATCC 15168.</title>
        <authorList>
            <person name="Ahn J."/>
            <person name="Park G."/>
            <person name="Jeon W."/>
            <person name="Jang Y."/>
            <person name="Jang M."/>
            <person name="Lee H."/>
            <person name="Lee H."/>
        </authorList>
    </citation>
    <scope>NUCLEOTIDE SEQUENCE [LARGE SCALE GENOMIC DNA]</scope>
    <source>
        <strain evidence="2 3">ATCC 15168</strain>
    </source>
</reference>
<dbReference type="Pfam" id="PF11139">
    <property type="entry name" value="SfLAP"/>
    <property type="match status" value="1"/>
</dbReference>
<sequence length="252" mass="26462">MDITSLGTLAVLALVDSTSFGTLLIPVWLLMTPGRLQVGRVVQFLLTVVSMYFFIGLGLLLGANALFATFGSLLETRAFLISQFILGLALVSLSYKMDNKNTRGQSPQPGGRISRWRARATGANSHPTGVSTSAGAVKLRTTAPLMALAVTAVLAEVATMVPYLAAIGLITAEGPGLLGNALLLAGYCLVMIAPALLLTVGRIVARSALEHPLTALDTWLTTHAQTTTSWILGVVGVVLALRAVYTLGWFVG</sequence>
<feature type="transmembrane region" description="Helical" evidence="1">
    <location>
        <begin position="42"/>
        <end position="66"/>
    </location>
</feature>
<dbReference type="HOGENOM" id="CLU_082333_0_0_11"/>
<keyword evidence="1" id="KW-1133">Transmembrane helix</keyword>
<keyword evidence="1" id="KW-0472">Membrane</keyword>
<evidence type="ECO:0000256" key="1">
    <source>
        <dbReference type="SAM" id="Phobius"/>
    </source>
</evidence>
<feature type="transmembrane region" description="Helical" evidence="1">
    <location>
        <begin position="6"/>
        <end position="30"/>
    </location>
</feature>
<evidence type="ECO:0008006" key="4">
    <source>
        <dbReference type="Google" id="ProtNLM"/>
    </source>
</evidence>
<dbReference type="RefSeq" id="WP_003860261.1">
    <property type="nucleotide sequence ID" value="NZ_CP011309.1"/>
</dbReference>
<dbReference type="Proteomes" id="UP000034037">
    <property type="component" value="Chromosome"/>
</dbReference>
<feature type="transmembrane region" description="Helical" evidence="1">
    <location>
        <begin position="230"/>
        <end position="251"/>
    </location>
</feature>
<protein>
    <recommendedName>
        <fullName evidence="4">Sap-like sulfolipid-1-addressing protein</fullName>
    </recommendedName>
</protein>